<dbReference type="InParanoid" id="A7EGU3"/>
<evidence type="ECO:0000313" key="1">
    <source>
        <dbReference type="EMBL" id="EDO02059.1"/>
    </source>
</evidence>
<protein>
    <submittedName>
        <fullName evidence="1">Uncharacterized protein</fullName>
    </submittedName>
</protein>
<dbReference type="EMBL" id="CH476625">
    <property type="protein sequence ID" value="EDO02059.1"/>
    <property type="molecule type" value="Genomic_DNA"/>
</dbReference>
<organism evidence="1 2">
    <name type="scientific">Sclerotinia sclerotiorum (strain ATCC 18683 / 1980 / Ss-1)</name>
    <name type="common">White mold</name>
    <name type="synonym">Whetzelinia sclerotiorum</name>
    <dbReference type="NCBI Taxonomy" id="665079"/>
    <lineage>
        <taxon>Eukaryota</taxon>
        <taxon>Fungi</taxon>
        <taxon>Dikarya</taxon>
        <taxon>Ascomycota</taxon>
        <taxon>Pezizomycotina</taxon>
        <taxon>Leotiomycetes</taxon>
        <taxon>Helotiales</taxon>
        <taxon>Sclerotiniaceae</taxon>
        <taxon>Sclerotinia</taxon>
    </lineage>
</organism>
<dbReference type="HOGENOM" id="CLU_2211552_0_0_1"/>
<sequence length="107" mass="12058">MIDAVVVEEDLEGCLGEIVEIVVADAEMEIDLVNSKVKIVIFDVEDRDGSPLEFQLVVFVERAMLESVNYIVVDEEVGWIGYADMAREPNMNPLENEGHSEEGLEWE</sequence>
<dbReference type="RefSeq" id="XP_001594727.1">
    <property type="nucleotide sequence ID" value="XM_001594677.1"/>
</dbReference>
<accession>A7EGU3</accession>
<reference evidence="2" key="1">
    <citation type="journal article" date="2011" name="PLoS Genet.">
        <title>Genomic analysis of the necrotrophic fungal pathogens Sclerotinia sclerotiorum and Botrytis cinerea.</title>
        <authorList>
            <person name="Amselem J."/>
            <person name="Cuomo C.A."/>
            <person name="van Kan J.A."/>
            <person name="Viaud M."/>
            <person name="Benito E.P."/>
            <person name="Couloux A."/>
            <person name="Coutinho P.M."/>
            <person name="de Vries R.P."/>
            <person name="Dyer P.S."/>
            <person name="Fillinger S."/>
            <person name="Fournier E."/>
            <person name="Gout L."/>
            <person name="Hahn M."/>
            <person name="Kohn L."/>
            <person name="Lapalu N."/>
            <person name="Plummer K.M."/>
            <person name="Pradier J.M."/>
            <person name="Quevillon E."/>
            <person name="Sharon A."/>
            <person name="Simon A."/>
            <person name="ten Have A."/>
            <person name="Tudzynski B."/>
            <person name="Tudzynski P."/>
            <person name="Wincker P."/>
            <person name="Andrew M."/>
            <person name="Anthouard V."/>
            <person name="Beever R.E."/>
            <person name="Beffa R."/>
            <person name="Benoit I."/>
            <person name="Bouzid O."/>
            <person name="Brault B."/>
            <person name="Chen Z."/>
            <person name="Choquer M."/>
            <person name="Collemare J."/>
            <person name="Cotton P."/>
            <person name="Danchin E.G."/>
            <person name="Da Silva C."/>
            <person name="Gautier A."/>
            <person name="Giraud C."/>
            <person name="Giraud T."/>
            <person name="Gonzalez C."/>
            <person name="Grossetete S."/>
            <person name="Guldener U."/>
            <person name="Henrissat B."/>
            <person name="Howlett B.J."/>
            <person name="Kodira C."/>
            <person name="Kretschmer M."/>
            <person name="Lappartient A."/>
            <person name="Leroch M."/>
            <person name="Levis C."/>
            <person name="Mauceli E."/>
            <person name="Neuveglise C."/>
            <person name="Oeser B."/>
            <person name="Pearson M."/>
            <person name="Poulain J."/>
            <person name="Poussereau N."/>
            <person name="Quesneville H."/>
            <person name="Rascle C."/>
            <person name="Schumacher J."/>
            <person name="Segurens B."/>
            <person name="Sexton A."/>
            <person name="Silva E."/>
            <person name="Sirven C."/>
            <person name="Soanes D.M."/>
            <person name="Talbot N.J."/>
            <person name="Templeton M."/>
            <person name="Yandava C."/>
            <person name="Yarden O."/>
            <person name="Zeng Q."/>
            <person name="Rollins J.A."/>
            <person name="Lebrun M.H."/>
            <person name="Dickman M."/>
        </authorList>
    </citation>
    <scope>NUCLEOTIDE SEQUENCE [LARGE SCALE GENOMIC DNA]</scope>
    <source>
        <strain evidence="2">ATCC 18683 / 1980 / Ss-1</strain>
    </source>
</reference>
<evidence type="ECO:0000313" key="2">
    <source>
        <dbReference type="Proteomes" id="UP000001312"/>
    </source>
</evidence>
<dbReference type="GeneID" id="5490534"/>
<dbReference type="Proteomes" id="UP000001312">
    <property type="component" value="Unassembled WGS sequence"/>
</dbReference>
<gene>
    <name evidence="1" type="ORF">SS1G_04535</name>
</gene>
<name>A7EGU3_SCLS1</name>
<keyword evidence="2" id="KW-1185">Reference proteome</keyword>
<dbReference type="AlphaFoldDB" id="A7EGU3"/>
<dbReference type="KEGG" id="ssl:SS1G_04535"/>
<proteinExistence type="predicted"/>